<feature type="transmembrane region" description="Helical" evidence="1">
    <location>
        <begin position="108"/>
        <end position="125"/>
    </location>
</feature>
<dbReference type="EMBL" id="JAUSVB010000003">
    <property type="protein sequence ID" value="MDQ0374000.1"/>
    <property type="molecule type" value="Genomic_DNA"/>
</dbReference>
<keyword evidence="3" id="KW-1185">Reference proteome</keyword>
<feature type="transmembrane region" description="Helical" evidence="1">
    <location>
        <begin position="70"/>
        <end position="88"/>
    </location>
</feature>
<evidence type="ECO:0000313" key="2">
    <source>
        <dbReference type="EMBL" id="MDQ0374000.1"/>
    </source>
</evidence>
<proteinExistence type="predicted"/>
<evidence type="ECO:0000313" key="3">
    <source>
        <dbReference type="Proteomes" id="UP001239626"/>
    </source>
</evidence>
<organism evidence="2 3">
    <name type="scientific">Cellulomonas humilata</name>
    <dbReference type="NCBI Taxonomy" id="144055"/>
    <lineage>
        <taxon>Bacteria</taxon>
        <taxon>Bacillati</taxon>
        <taxon>Actinomycetota</taxon>
        <taxon>Actinomycetes</taxon>
        <taxon>Micrococcales</taxon>
        <taxon>Cellulomonadaceae</taxon>
        <taxon>Cellulomonas</taxon>
    </lineage>
</organism>
<protein>
    <submittedName>
        <fullName evidence="2">Uncharacterized protein</fullName>
    </submittedName>
</protein>
<comment type="caution">
    <text evidence="2">The sequence shown here is derived from an EMBL/GenBank/DDBJ whole genome shotgun (WGS) entry which is preliminary data.</text>
</comment>
<gene>
    <name evidence="2" type="ORF">J2X26_002321</name>
</gene>
<name>A0ABU0EFF2_9CELL</name>
<keyword evidence="1" id="KW-0812">Transmembrane</keyword>
<accession>A0ABU0EFF2</accession>
<reference evidence="2 3" key="1">
    <citation type="submission" date="2023-07" db="EMBL/GenBank/DDBJ databases">
        <title>Sorghum-associated microbial communities from plants grown in Nebraska, USA.</title>
        <authorList>
            <person name="Schachtman D."/>
        </authorList>
    </citation>
    <scope>NUCLEOTIDE SEQUENCE [LARGE SCALE GENOMIC DNA]</scope>
    <source>
        <strain evidence="2 3">BE332</strain>
    </source>
</reference>
<evidence type="ECO:0000256" key="1">
    <source>
        <dbReference type="SAM" id="Phobius"/>
    </source>
</evidence>
<dbReference type="RefSeq" id="WP_307492409.1">
    <property type="nucleotide sequence ID" value="NZ_JAUSVB010000003.1"/>
</dbReference>
<dbReference type="Proteomes" id="UP001239626">
    <property type="component" value="Unassembled WGS sequence"/>
</dbReference>
<keyword evidence="1" id="KW-1133">Transmembrane helix</keyword>
<sequence length="135" mass="14106">MTTARGAWALGWCGIAGAAVANGGLRERVLVPRLGTLRAHQVSSGVLVATIVATAAVLQRTHPLLDREAALRVGLGWSVGTLAFELGAGAVRGLPLSDLVADYDLRAGRVWAFVPLTMAVAPMLVERLSRRRAAG</sequence>
<keyword evidence="1" id="KW-0472">Membrane</keyword>
<feature type="transmembrane region" description="Helical" evidence="1">
    <location>
        <begin position="39"/>
        <end position="58"/>
    </location>
</feature>